<dbReference type="PROSITE" id="PS50867">
    <property type="entry name" value="PRE_SET"/>
    <property type="match status" value="1"/>
</dbReference>
<dbReference type="InterPro" id="IPR050973">
    <property type="entry name" value="H3K9_Histone-Lys_N-MTase"/>
</dbReference>
<dbReference type="Pfam" id="PF00856">
    <property type="entry name" value="SET"/>
    <property type="match status" value="1"/>
</dbReference>
<dbReference type="SMART" id="SM00317">
    <property type="entry name" value="SET"/>
    <property type="match status" value="1"/>
</dbReference>
<dbReference type="GO" id="GO:0005694">
    <property type="term" value="C:chromosome"/>
    <property type="evidence" value="ECO:0007669"/>
    <property type="project" value="UniProtKB-SubCell"/>
</dbReference>
<organism evidence="12">
    <name type="scientific">Octopus bimaculoides</name>
    <name type="common">California two-spotted octopus</name>
    <dbReference type="NCBI Taxonomy" id="37653"/>
    <lineage>
        <taxon>Eukaryota</taxon>
        <taxon>Metazoa</taxon>
        <taxon>Spiralia</taxon>
        <taxon>Lophotrochozoa</taxon>
        <taxon>Mollusca</taxon>
        <taxon>Cephalopoda</taxon>
        <taxon>Coleoidea</taxon>
        <taxon>Octopodiformes</taxon>
        <taxon>Octopoda</taxon>
        <taxon>Incirrata</taxon>
        <taxon>Octopodidae</taxon>
        <taxon>Octopus</taxon>
    </lineage>
</organism>
<dbReference type="PANTHER" id="PTHR46223">
    <property type="entry name" value="HISTONE-LYSINE N-METHYLTRANSFERASE SUV39H"/>
    <property type="match status" value="1"/>
</dbReference>
<evidence type="ECO:0000256" key="4">
    <source>
        <dbReference type="ARBA" id="ARBA00022679"/>
    </source>
</evidence>
<evidence type="ECO:0000259" key="11">
    <source>
        <dbReference type="PROSITE" id="PS50868"/>
    </source>
</evidence>
<feature type="region of interest" description="Disordered" evidence="8">
    <location>
        <begin position="209"/>
        <end position="240"/>
    </location>
</feature>
<dbReference type="GO" id="GO:0032259">
    <property type="term" value="P:methylation"/>
    <property type="evidence" value="ECO:0007669"/>
    <property type="project" value="UniProtKB-KW"/>
</dbReference>
<keyword evidence="5" id="KW-0949">S-adenosyl-L-methionine</keyword>
<dbReference type="InterPro" id="IPR046341">
    <property type="entry name" value="SET_dom_sf"/>
</dbReference>
<evidence type="ECO:0000256" key="5">
    <source>
        <dbReference type="ARBA" id="ARBA00022691"/>
    </source>
</evidence>
<dbReference type="PROSITE" id="PS50868">
    <property type="entry name" value="POST_SET"/>
    <property type="match status" value="1"/>
</dbReference>
<sequence length="260" mass="28892">MEDFETQFRGCTCEQVICKPSSCSCIQISGGAAYTEDQRIQQQYFPSTVTSSESELSSPIYECHQDCSCSSNCSNQLVQHGIRFKTEVFSASPDKGFGLRTLEFIPRGSFVSEYAGEVISDNEAKQRTSLIEQQTQMNYILVLKEHYGDKLVQTCVDPTYFGNISRFMNHSCEPNLWMTAVRVSNAVPKLSLFALRDVNSGEELSFHYGGHGTNSIKQKQNTDAENKSSSSSSSSSKLKPCKCGAVTCCGYLPFDETLFH</sequence>
<feature type="domain" description="SET" evidence="9">
    <location>
        <begin position="84"/>
        <end position="209"/>
    </location>
</feature>
<keyword evidence="2" id="KW-0158">Chromosome</keyword>
<dbReference type="GO" id="GO:0005634">
    <property type="term" value="C:nucleus"/>
    <property type="evidence" value="ECO:0007669"/>
    <property type="project" value="InterPro"/>
</dbReference>
<evidence type="ECO:0000259" key="10">
    <source>
        <dbReference type="PROSITE" id="PS50867"/>
    </source>
</evidence>
<name>A0A0L8HG55_OCTBM</name>
<dbReference type="AlphaFoldDB" id="A0A0L8HG55"/>
<evidence type="ECO:0000313" key="12">
    <source>
        <dbReference type="EMBL" id="KOF88207.1"/>
    </source>
</evidence>
<feature type="domain" description="Post-SET" evidence="11">
    <location>
        <begin position="237"/>
        <end position="253"/>
    </location>
</feature>
<dbReference type="PANTHER" id="PTHR46223:SF3">
    <property type="entry name" value="HISTONE-LYSINE N-METHYLTRANSFERASE SET-23"/>
    <property type="match status" value="1"/>
</dbReference>
<proteinExistence type="predicted"/>
<dbReference type="GO" id="GO:0008270">
    <property type="term" value="F:zinc ion binding"/>
    <property type="evidence" value="ECO:0007669"/>
    <property type="project" value="InterPro"/>
</dbReference>
<dbReference type="Pfam" id="PF05033">
    <property type="entry name" value="Pre-SET"/>
    <property type="match status" value="1"/>
</dbReference>
<evidence type="ECO:0000256" key="7">
    <source>
        <dbReference type="ARBA" id="ARBA00022833"/>
    </source>
</evidence>
<feature type="domain" description="Pre-SET" evidence="10">
    <location>
        <begin position="9"/>
        <end position="81"/>
    </location>
</feature>
<dbReference type="PROSITE" id="PS50280">
    <property type="entry name" value="SET"/>
    <property type="match status" value="1"/>
</dbReference>
<gene>
    <name evidence="12" type="ORF">OCBIM_22015247mg</name>
</gene>
<reference evidence="12" key="1">
    <citation type="submission" date="2015-07" db="EMBL/GenBank/DDBJ databases">
        <title>MeaNS - Measles Nucleotide Surveillance Program.</title>
        <authorList>
            <person name="Tran T."/>
            <person name="Druce J."/>
        </authorList>
    </citation>
    <scope>NUCLEOTIDE SEQUENCE</scope>
    <source>
        <strain evidence="12">UCB-OBI-ISO-001</strain>
        <tissue evidence="12">Gonad</tissue>
    </source>
</reference>
<keyword evidence="6" id="KW-0479">Metal-binding</keyword>
<evidence type="ECO:0000259" key="9">
    <source>
        <dbReference type="PROSITE" id="PS50280"/>
    </source>
</evidence>
<evidence type="ECO:0000256" key="3">
    <source>
        <dbReference type="ARBA" id="ARBA00022603"/>
    </source>
</evidence>
<evidence type="ECO:0008006" key="13">
    <source>
        <dbReference type="Google" id="ProtNLM"/>
    </source>
</evidence>
<evidence type="ECO:0000256" key="1">
    <source>
        <dbReference type="ARBA" id="ARBA00004286"/>
    </source>
</evidence>
<comment type="subcellular location">
    <subcellularLocation>
        <location evidence="1">Chromosome</location>
    </subcellularLocation>
</comment>
<dbReference type="InterPro" id="IPR001214">
    <property type="entry name" value="SET_dom"/>
</dbReference>
<protein>
    <recommendedName>
        <fullName evidence="13">SET domain-containing protein</fullName>
    </recommendedName>
</protein>
<dbReference type="STRING" id="37653.A0A0L8HG55"/>
<evidence type="ECO:0000256" key="2">
    <source>
        <dbReference type="ARBA" id="ARBA00022454"/>
    </source>
</evidence>
<accession>A0A0L8HG55</accession>
<dbReference type="OrthoDB" id="616263at2759"/>
<keyword evidence="4" id="KW-0808">Transferase</keyword>
<dbReference type="InterPro" id="IPR003616">
    <property type="entry name" value="Post-SET_dom"/>
</dbReference>
<dbReference type="SUPFAM" id="SSF82199">
    <property type="entry name" value="SET domain"/>
    <property type="match status" value="1"/>
</dbReference>
<dbReference type="EMBL" id="KQ418215">
    <property type="protein sequence ID" value="KOF88207.1"/>
    <property type="molecule type" value="Genomic_DNA"/>
</dbReference>
<keyword evidence="7" id="KW-0862">Zinc</keyword>
<dbReference type="InterPro" id="IPR007728">
    <property type="entry name" value="Pre-SET_dom"/>
</dbReference>
<evidence type="ECO:0000256" key="6">
    <source>
        <dbReference type="ARBA" id="ARBA00022723"/>
    </source>
</evidence>
<dbReference type="GO" id="GO:0042054">
    <property type="term" value="F:histone methyltransferase activity"/>
    <property type="evidence" value="ECO:0007669"/>
    <property type="project" value="InterPro"/>
</dbReference>
<evidence type="ECO:0000256" key="8">
    <source>
        <dbReference type="SAM" id="MobiDB-lite"/>
    </source>
</evidence>
<keyword evidence="3" id="KW-0489">Methyltransferase</keyword>
<dbReference type="OMA" id="VDSMVPK"/>
<dbReference type="Gene3D" id="2.170.270.10">
    <property type="entry name" value="SET domain"/>
    <property type="match status" value="1"/>
</dbReference>